<comment type="caution">
    <text evidence="1">The sequence shown here is derived from an EMBL/GenBank/DDBJ whole genome shotgun (WGS) entry which is preliminary data.</text>
</comment>
<gene>
    <name evidence="1" type="ORF">LCGC14_0441360</name>
</gene>
<accession>A0A0F9SR93</accession>
<evidence type="ECO:0000313" key="1">
    <source>
        <dbReference type="EMBL" id="KKN69409.1"/>
    </source>
</evidence>
<name>A0A0F9SR93_9ZZZZ</name>
<protein>
    <submittedName>
        <fullName evidence="1">Uncharacterized protein</fullName>
    </submittedName>
</protein>
<dbReference type="EMBL" id="LAZR01000427">
    <property type="protein sequence ID" value="KKN69409.1"/>
    <property type="molecule type" value="Genomic_DNA"/>
</dbReference>
<proteinExistence type="predicted"/>
<reference evidence="1" key="1">
    <citation type="journal article" date="2015" name="Nature">
        <title>Complex archaea that bridge the gap between prokaryotes and eukaryotes.</title>
        <authorList>
            <person name="Spang A."/>
            <person name="Saw J.H."/>
            <person name="Jorgensen S.L."/>
            <person name="Zaremba-Niedzwiedzka K."/>
            <person name="Martijn J."/>
            <person name="Lind A.E."/>
            <person name="van Eijk R."/>
            <person name="Schleper C."/>
            <person name="Guy L."/>
            <person name="Ettema T.J."/>
        </authorList>
    </citation>
    <scope>NUCLEOTIDE SEQUENCE</scope>
</reference>
<organism evidence="1">
    <name type="scientific">marine sediment metagenome</name>
    <dbReference type="NCBI Taxonomy" id="412755"/>
    <lineage>
        <taxon>unclassified sequences</taxon>
        <taxon>metagenomes</taxon>
        <taxon>ecological metagenomes</taxon>
    </lineage>
</organism>
<sequence>MSAAFGFRKLSIADGPDRNKVIVTAERVVLGLREFKFDDVSVTIDLAAKGEDGLDFGTKVNNAWYQFGLTTDVSGNEVRGLAVKDGSAIKFPPGKTAFELCHFGRVNGSGDLYRISNAPDDDWFFYKEALFAGDFLALNGGTATVFTAVPGLTAFLPPGCRRALFMGDVRRTAVGAQGLHIRETGSGVTLDAGARVMHGNSKQVGNLFLARVSPAQAMEYALETPGTAFINGVAYELKR</sequence>
<dbReference type="AlphaFoldDB" id="A0A0F9SR93"/>